<reference evidence="3 4" key="1">
    <citation type="journal article" date="2015" name="Genome Biol.">
        <title>Comparative genomics of Steinernema reveals deeply conserved gene regulatory networks.</title>
        <authorList>
            <person name="Dillman A.R."/>
            <person name="Macchietto M."/>
            <person name="Porter C.F."/>
            <person name="Rogers A."/>
            <person name="Williams B."/>
            <person name="Antoshechkin I."/>
            <person name="Lee M.M."/>
            <person name="Goodwin Z."/>
            <person name="Lu X."/>
            <person name="Lewis E.E."/>
            <person name="Goodrich-Blair H."/>
            <person name="Stock S.P."/>
            <person name="Adams B.J."/>
            <person name="Sternberg P.W."/>
            <person name="Mortazavi A."/>
        </authorList>
    </citation>
    <scope>NUCLEOTIDE SEQUENCE [LARGE SCALE GENOMIC DNA]</scope>
    <source>
        <strain evidence="3 4">ALL</strain>
    </source>
</reference>
<keyword evidence="2" id="KW-0812">Transmembrane</keyword>
<feature type="region of interest" description="Disordered" evidence="1">
    <location>
        <begin position="36"/>
        <end position="71"/>
    </location>
</feature>
<gene>
    <name evidence="3" type="ORF">L596_020598</name>
</gene>
<keyword evidence="2" id="KW-0472">Membrane</keyword>
<reference evidence="3 4" key="2">
    <citation type="journal article" date="2019" name="G3 (Bethesda)">
        <title>Hybrid Assembly of the Genome of the Entomopathogenic Nematode Steinernema carpocapsae Identifies the X-Chromosome.</title>
        <authorList>
            <person name="Serra L."/>
            <person name="Macchietto M."/>
            <person name="Macias-Munoz A."/>
            <person name="McGill C.J."/>
            <person name="Rodriguez I.M."/>
            <person name="Rodriguez B."/>
            <person name="Murad R."/>
            <person name="Mortazavi A."/>
        </authorList>
    </citation>
    <scope>NUCLEOTIDE SEQUENCE [LARGE SCALE GENOMIC DNA]</scope>
    <source>
        <strain evidence="3 4">ALL</strain>
    </source>
</reference>
<organism evidence="3 4">
    <name type="scientific">Steinernema carpocapsae</name>
    <name type="common">Entomopathogenic nematode</name>
    <dbReference type="NCBI Taxonomy" id="34508"/>
    <lineage>
        <taxon>Eukaryota</taxon>
        <taxon>Metazoa</taxon>
        <taxon>Ecdysozoa</taxon>
        <taxon>Nematoda</taxon>
        <taxon>Chromadorea</taxon>
        <taxon>Rhabditida</taxon>
        <taxon>Tylenchina</taxon>
        <taxon>Panagrolaimomorpha</taxon>
        <taxon>Strongyloidoidea</taxon>
        <taxon>Steinernematidae</taxon>
        <taxon>Steinernema</taxon>
    </lineage>
</organism>
<dbReference type="EMBL" id="AZBU02000006">
    <property type="protein sequence ID" value="TKR73265.1"/>
    <property type="molecule type" value="Genomic_DNA"/>
</dbReference>
<keyword evidence="4" id="KW-1185">Reference proteome</keyword>
<feature type="compositionally biased region" description="Polar residues" evidence="1">
    <location>
        <begin position="62"/>
        <end position="71"/>
    </location>
</feature>
<sequence>MTFFNGCKQHTCYKLIAVTTFLDILNLINACIFSGVPGPKSQNKRRQNKKPMTKQPKYKTAKIQNSQSTKQPNKIELNEYLHC</sequence>
<evidence type="ECO:0000256" key="2">
    <source>
        <dbReference type="SAM" id="Phobius"/>
    </source>
</evidence>
<dbReference type="AlphaFoldDB" id="A0A4V6XW03"/>
<feature type="transmembrane region" description="Helical" evidence="2">
    <location>
        <begin position="15"/>
        <end position="36"/>
    </location>
</feature>
<proteinExistence type="predicted"/>
<name>A0A4V6XW03_STECR</name>
<evidence type="ECO:0000313" key="4">
    <source>
        <dbReference type="Proteomes" id="UP000298663"/>
    </source>
</evidence>
<dbReference type="Proteomes" id="UP000298663">
    <property type="component" value="Unassembled WGS sequence"/>
</dbReference>
<keyword evidence="2" id="KW-1133">Transmembrane helix</keyword>
<evidence type="ECO:0000313" key="3">
    <source>
        <dbReference type="EMBL" id="TKR73265.1"/>
    </source>
</evidence>
<comment type="caution">
    <text evidence="3">The sequence shown here is derived from an EMBL/GenBank/DDBJ whole genome shotgun (WGS) entry which is preliminary data.</text>
</comment>
<evidence type="ECO:0000256" key="1">
    <source>
        <dbReference type="SAM" id="MobiDB-lite"/>
    </source>
</evidence>
<feature type="compositionally biased region" description="Basic residues" evidence="1">
    <location>
        <begin position="42"/>
        <end position="60"/>
    </location>
</feature>
<accession>A0A4V6XW03</accession>
<protein>
    <submittedName>
        <fullName evidence="3">Uncharacterized protein</fullName>
    </submittedName>
</protein>